<dbReference type="OrthoDB" id="2079397at2"/>
<reference evidence="1 2" key="1">
    <citation type="journal article" date="2013" name="Genome Announc.">
        <title>Draft Genome Sequence of the Cellulolytic Bacterium Clostridium papyrosolvens C7 (ATCC 700395).</title>
        <authorList>
            <person name="Zepeda V."/>
            <person name="Dassa B."/>
            <person name="Borovok I."/>
            <person name="Lamed R."/>
            <person name="Bayer E.A."/>
            <person name="Cate J.H."/>
        </authorList>
    </citation>
    <scope>NUCLEOTIDE SEQUENCE [LARGE SCALE GENOMIC DNA]</scope>
    <source>
        <strain evidence="1 2">C7</strain>
    </source>
</reference>
<evidence type="ECO:0000313" key="2">
    <source>
        <dbReference type="Proteomes" id="UP000016860"/>
    </source>
</evidence>
<proteinExistence type="predicted"/>
<gene>
    <name evidence="1" type="ORF">L323_09850</name>
</gene>
<dbReference type="PATRIC" id="fig|1330534.3.peg.1967"/>
<accession>U4R2W3</accession>
<sequence length="437" mass="49205">MANEDNIKSGYWAIAAHKHIKGFTTDSSNLDEIDNLSTAGKSGRFLGVIRGNREINKIKKLEKMAGSVGIQKNELHLVILPKLEEASDQKVEIIRDTSGYITGISEYIFSNQDVLEIAGQVFENQDPSDLERIAINTMDETKKIPYLQNDLIQLLVKQGYAERDIELALALQTQFKLIQKLSKSQSKDAIISNEYVWGPNHQKIAMAVSSLELGKKQSLKEVVEIVRETQGFPIEKLPPLDESLLVLAKKTGMINPITIISSRGIQKEFVFSPNMLEPLTYNDDILDDVKLLLASIRFGENYTPYSKITDAVKFLNILIRNGEIGPHDANATDYTLLEKKGIVKVVHKSVWNSYLGRYRTGYFLELVRKDVALEALKVIENAGYNIKVDTEVEDFSSVLDTGTFITAEETRIKLGESPEHIKEAEDYLSRVLRDELL</sequence>
<evidence type="ECO:0000313" key="1">
    <source>
        <dbReference type="EMBL" id="EPR12047.1"/>
    </source>
</evidence>
<dbReference type="Proteomes" id="UP000016860">
    <property type="component" value="Unassembled WGS sequence"/>
</dbReference>
<dbReference type="EMBL" id="ATAY01000031">
    <property type="protein sequence ID" value="EPR12047.1"/>
    <property type="molecule type" value="Genomic_DNA"/>
</dbReference>
<dbReference type="RefSeq" id="WP_020815503.1">
    <property type="nucleotide sequence ID" value="NZ_ATAY01000031.1"/>
</dbReference>
<protein>
    <submittedName>
        <fullName evidence="1">Uncharacterized protein</fullName>
    </submittedName>
</protein>
<comment type="caution">
    <text evidence="1">The sequence shown here is derived from an EMBL/GenBank/DDBJ whole genome shotgun (WGS) entry which is preliminary data.</text>
</comment>
<dbReference type="STRING" id="1330534.L323_09850"/>
<dbReference type="AlphaFoldDB" id="U4R2W3"/>
<name>U4R2W3_9FIRM</name>
<organism evidence="1 2">
    <name type="scientific">Ruminiclostridium papyrosolvens C7</name>
    <dbReference type="NCBI Taxonomy" id="1330534"/>
    <lineage>
        <taxon>Bacteria</taxon>
        <taxon>Bacillati</taxon>
        <taxon>Bacillota</taxon>
        <taxon>Clostridia</taxon>
        <taxon>Eubacteriales</taxon>
        <taxon>Oscillospiraceae</taxon>
        <taxon>Ruminiclostridium</taxon>
    </lineage>
</organism>